<protein>
    <recommendedName>
        <fullName evidence="7">HTH cro/C1-type domain-containing protein</fullName>
    </recommendedName>
</protein>
<feature type="non-terminal residue" evidence="8">
    <location>
        <position position="303"/>
    </location>
</feature>
<sequence>KSTKAIATKPTLGQKIKRYRLMNDIRQEDMANQLAVSRATLINYEKGHTTINVDVLDRLKNAYPDFDIEDEDAKKSKIIQDNIIDFKVLFNVLHDSRKYIFFFTLLAAIFGIAGSFLLTKYYSAQISLYPAKKDAIQGLGQFQSLATNFGMNMPNNDQDFNISDVVQSRLIANKVLQKKWAIRTGLELSLIEIWELDKLPFWYTFFRPSFIDTAYIHDKAIKYLSKHVDVDEDRLTSLIKITVTLEDPVVSASVANFIGDQVQSYIQKENSAQTNKEKLFISDRLLIVKNELESLELELKFFK</sequence>
<evidence type="ECO:0000256" key="6">
    <source>
        <dbReference type="SAM" id="Phobius"/>
    </source>
</evidence>
<dbReference type="InterPro" id="IPR003856">
    <property type="entry name" value="LPS_length_determ_N"/>
</dbReference>
<dbReference type="SMART" id="SM00530">
    <property type="entry name" value="HTH_XRE"/>
    <property type="match status" value="1"/>
</dbReference>
<dbReference type="GO" id="GO:0005886">
    <property type="term" value="C:plasma membrane"/>
    <property type="evidence" value="ECO:0007669"/>
    <property type="project" value="UniProtKB-SubCell"/>
</dbReference>
<dbReference type="Pfam" id="PF02706">
    <property type="entry name" value="Wzz"/>
    <property type="match status" value="1"/>
</dbReference>
<dbReference type="Pfam" id="PF01381">
    <property type="entry name" value="HTH_3"/>
    <property type="match status" value="1"/>
</dbReference>
<evidence type="ECO:0000256" key="1">
    <source>
        <dbReference type="ARBA" id="ARBA00004651"/>
    </source>
</evidence>
<dbReference type="AlphaFoldDB" id="A0A382TAN8"/>
<keyword evidence="4 6" id="KW-1133">Transmembrane helix</keyword>
<feature type="transmembrane region" description="Helical" evidence="6">
    <location>
        <begin position="99"/>
        <end position="118"/>
    </location>
</feature>
<feature type="non-terminal residue" evidence="8">
    <location>
        <position position="1"/>
    </location>
</feature>
<evidence type="ECO:0000313" key="8">
    <source>
        <dbReference type="EMBL" id="SVD19190.1"/>
    </source>
</evidence>
<feature type="domain" description="HTH cro/C1-type" evidence="7">
    <location>
        <begin position="16"/>
        <end position="63"/>
    </location>
</feature>
<evidence type="ECO:0000256" key="5">
    <source>
        <dbReference type="ARBA" id="ARBA00023136"/>
    </source>
</evidence>
<dbReference type="PANTHER" id="PTHR32309:SF31">
    <property type="entry name" value="CAPSULAR EXOPOLYSACCHARIDE FAMILY"/>
    <property type="match status" value="1"/>
</dbReference>
<evidence type="ECO:0000256" key="4">
    <source>
        <dbReference type="ARBA" id="ARBA00022989"/>
    </source>
</evidence>
<dbReference type="InterPro" id="IPR010982">
    <property type="entry name" value="Lambda_DNA-bd_dom_sf"/>
</dbReference>
<dbReference type="Gene3D" id="1.10.260.40">
    <property type="entry name" value="lambda repressor-like DNA-binding domains"/>
    <property type="match status" value="1"/>
</dbReference>
<organism evidence="8">
    <name type="scientific">marine metagenome</name>
    <dbReference type="NCBI Taxonomy" id="408172"/>
    <lineage>
        <taxon>unclassified sequences</taxon>
        <taxon>metagenomes</taxon>
        <taxon>ecological metagenomes</taxon>
    </lineage>
</organism>
<dbReference type="SUPFAM" id="SSF47413">
    <property type="entry name" value="lambda repressor-like DNA-binding domains"/>
    <property type="match status" value="1"/>
</dbReference>
<keyword evidence="3 6" id="KW-0812">Transmembrane</keyword>
<dbReference type="PROSITE" id="PS50943">
    <property type="entry name" value="HTH_CROC1"/>
    <property type="match status" value="1"/>
</dbReference>
<dbReference type="PANTHER" id="PTHR32309">
    <property type="entry name" value="TYROSINE-PROTEIN KINASE"/>
    <property type="match status" value="1"/>
</dbReference>
<dbReference type="GO" id="GO:0003677">
    <property type="term" value="F:DNA binding"/>
    <property type="evidence" value="ECO:0007669"/>
    <property type="project" value="InterPro"/>
</dbReference>
<dbReference type="CDD" id="cd00093">
    <property type="entry name" value="HTH_XRE"/>
    <property type="match status" value="1"/>
</dbReference>
<gene>
    <name evidence="8" type="ORF">METZ01_LOCUS372044</name>
</gene>
<name>A0A382TAN8_9ZZZZ</name>
<comment type="subcellular location">
    <subcellularLocation>
        <location evidence="1">Cell membrane</location>
        <topology evidence="1">Multi-pass membrane protein</topology>
    </subcellularLocation>
</comment>
<proteinExistence type="predicted"/>
<dbReference type="EMBL" id="UINC01135189">
    <property type="protein sequence ID" value="SVD19190.1"/>
    <property type="molecule type" value="Genomic_DNA"/>
</dbReference>
<keyword evidence="2" id="KW-1003">Cell membrane</keyword>
<keyword evidence="5 6" id="KW-0472">Membrane</keyword>
<evidence type="ECO:0000259" key="7">
    <source>
        <dbReference type="PROSITE" id="PS50943"/>
    </source>
</evidence>
<reference evidence="8" key="1">
    <citation type="submission" date="2018-05" db="EMBL/GenBank/DDBJ databases">
        <authorList>
            <person name="Lanie J.A."/>
            <person name="Ng W.-L."/>
            <person name="Kazmierczak K.M."/>
            <person name="Andrzejewski T.M."/>
            <person name="Davidsen T.M."/>
            <person name="Wayne K.J."/>
            <person name="Tettelin H."/>
            <person name="Glass J.I."/>
            <person name="Rusch D."/>
            <person name="Podicherti R."/>
            <person name="Tsui H.-C.T."/>
            <person name="Winkler M.E."/>
        </authorList>
    </citation>
    <scope>NUCLEOTIDE SEQUENCE</scope>
</reference>
<dbReference type="InterPro" id="IPR050445">
    <property type="entry name" value="Bact_polysacc_biosynth/exp"/>
</dbReference>
<accession>A0A382TAN8</accession>
<evidence type="ECO:0000256" key="2">
    <source>
        <dbReference type="ARBA" id="ARBA00022475"/>
    </source>
</evidence>
<dbReference type="InterPro" id="IPR001387">
    <property type="entry name" value="Cro/C1-type_HTH"/>
</dbReference>
<evidence type="ECO:0000256" key="3">
    <source>
        <dbReference type="ARBA" id="ARBA00022692"/>
    </source>
</evidence>